<feature type="short sequence motif" description="Meso-diaminopimelate recognition motif" evidence="7">
    <location>
        <begin position="434"/>
        <end position="437"/>
    </location>
</feature>
<feature type="modified residue" description="N6-carboxylysine" evidence="7">
    <location>
        <position position="228"/>
    </location>
</feature>
<dbReference type="Pfam" id="PF08245">
    <property type="entry name" value="Mur_ligase_M"/>
    <property type="match status" value="1"/>
</dbReference>
<comment type="subcellular location">
    <subcellularLocation>
        <location evidence="7 8">Cytoplasm</location>
    </subcellularLocation>
</comment>
<dbReference type="EMBL" id="WBZJ01000002">
    <property type="protein sequence ID" value="KAB3520822.1"/>
    <property type="molecule type" value="Genomic_DNA"/>
</dbReference>
<dbReference type="NCBIfam" id="NF001126">
    <property type="entry name" value="PRK00139.1-4"/>
    <property type="match status" value="1"/>
</dbReference>
<dbReference type="HAMAP" id="MF_00208">
    <property type="entry name" value="MurE"/>
    <property type="match status" value="1"/>
</dbReference>
<keyword evidence="7" id="KW-0067">ATP-binding</keyword>
<keyword evidence="2 7" id="KW-0132">Cell division</keyword>
<comment type="caution">
    <text evidence="12">The sequence shown here is derived from an EMBL/GenBank/DDBJ whole genome shotgun (WGS) entry which is preliminary data.</text>
</comment>
<evidence type="ECO:0000256" key="7">
    <source>
        <dbReference type="HAMAP-Rule" id="MF_00208"/>
    </source>
</evidence>
<keyword evidence="7 12" id="KW-0436">Ligase</keyword>
<feature type="binding site" evidence="7">
    <location>
        <position position="38"/>
    </location>
    <ligand>
        <name>UDP-N-acetyl-alpha-D-muramoyl-L-alanyl-D-glutamate</name>
        <dbReference type="ChEBI" id="CHEBI:83900"/>
    </ligand>
</feature>
<feature type="binding site" evidence="7">
    <location>
        <begin position="434"/>
        <end position="437"/>
    </location>
    <ligand>
        <name>meso-2,6-diaminopimelate</name>
        <dbReference type="ChEBI" id="CHEBI:57791"/>
    </ligand>
</feature>
<gene>
    <name evidence="7" type="primary">murE</name>
    <name evidence="12" type="ORF">F8377_06130</name>
</gene>
<reference evidence="12 13" key="1">
    <citation type="submission" date="2019-10" db="EMBL/GenBank/DDBJ databases">
        <title>Corynebacterium sp novel species isolated from the respiratory tract of Marmot.</title>
        <authorList>
            <person name="Zhang G."/>
        </authorList>
    </citation>
    <scope>NUCLEOTIDE SEQUENCE [LARGE SCALE GENOMIC DNA]</scope>
    <source>
        <strain evidence="12 13">336</strain>
    </source>
</reference>
<dbReference type="SUPFAM" id="SSF53244">
    <property type="entry name" value="MurD-like peptide ligases, peptide-binding domain"/>
    <property type="match status" value="1"/>
</dbReference>
<dbReference type="GO" id="GO:0008765">
    <property type="term" value="F:UDP-N-acetylmuramoylalanyl-D-glutamate-2,6-diaminopimelate ligase activity"/>
    <property type="evidence" value="ECO:0007669"/>
    <property type="project" value="UniProtKB-EC"/>
</dbReference>
<keyword evidence="4 7" id="KW-0573">Peptidoglycan synthesis</keyword>
<dbReference type="Pfam" id="PF02875">
    <property type="entry name" value="Mur_ligase_C"/>
    <property type="match status" value="1"/>
</dbReference>
<proteinExistence type="inferred from homology"/>
<dbReference type="Gene3D" id="3.40.1190.10">
    <property type="entry name" value="Mur-like, catalytic domain"/>
    <property type="match status" value="1"/>
</dbReference>
<dbReference type="InterPro" id="IPR004101">
    <property type="entry name" value="Mur_ligase_C"/>
</dbReference>
<evidence type="ECO:0000313" key="13">
    <source>
        <dbReference type="Proteomes" id="UP000436181"/>
    </source>
</evidence>
<evidence type="ECO:0000259" key="9">
    <source>
        <dbReference type="Pfam" id="PF01225"/>
    </source>
</evidence>
<evidence type="ECO:0000259" key="10">
    <source>
        <dbReference type="Pfam" id="PF02875"/>
    </source>
</evidence>
<dbReference type="InterPro" id="IPR036565">
    <property type="entry name" value="Mur-like_cat_sf"/>
</dbReference>
<keyword evidence="5 7" id="KW-0131">Cell cycle</keyword>
<comment type="function">
    <text evidence="7">Catalyzes the addition of meso-diaminopimelic acid to the nucleotide precursor UDP-N-acetylmuramoyl-L-alanyl-D-glutamate (UMAG) in the biosynthesis of bacterial cell-wall peptidoglycan.</text>
</comment>
<comment type="similarity">
    <text evidence="1 7">Belongs to the MurCDEF family. MurE subfamily.</text>
</comment>
<feature type="domain" description="Mur ligase N-terminal catalytic" evidence="9">
    <location>
        <begin position="33"/>
        <end position="104"/>
    </location>
</feature>
<name>A0ABQ6VD31_9CORY</name>
<evidence type="ECO:0000313" key="12">
    <source>
        <dbReference type="EMBL" id="KAB3520822.1"/>
    </source>
</evidence>
<dbReference type="SUPFAM" id="SSF63418">
    <property type="entry name" value="MurE/MurF N-terminal domain"/>
    <property type="match status" value="1"/>
</dbReference>
<comment type="catalytic activity">
    <reaction evidence="7">
        <text>UDP-N-acetyl-alpha-D-muramoyl-L-alanyl-D-glutamate + meso-2,6-diaminopimelate + ATP = UDP-N-acetyl-alpha-D-muramoyl-L-alanyl-gamma-D-glutamyl-meso-2,6-diaminopimelate + ADP + phosphate + H(+)</text>
        <dbReference type="Rhea" id="RHEA:23676"/>
        <dbReference type="ChEBI" id="CHEBI:15378"/>
        <dbReference type="ChEBI" id="CHEBI:30616"/>
        <dbReference type="ChEBI" id="CHEBI:43474"/>
        <dbReference type="ChEBI" id="CHEBI:57791"/>
        <dbReference type="ChEBI" id="CHEBI:83900"/>
        <dbReference type="ChEBI" id="CHEBI:83905"/>
        <dbReference type="ChEBI" id="CHEBI:456216"/>
        <dbReference type="EC" id="6.3.2.13"/>
    </reaction>
</comment>
<dbReference type="InterPro" id="IPR005761">
    <property type="entry name" value="UDP-N-AcMur-Glu-dNH2Pim_ligase"/>
</dbReference>
<dbReference type="NCBIfam" id="NF001124">
    <property type="entry name" value="PRK00139.1-2"/>
    <property type="match status" value="1"/>
</dbReference>
<comment type="pathway">
    <text evidence="7 8">Cell wall biogenesis; peptidoglycan biosynthesis.</text>
</comment>
<keyword evidence="7" id="KW-0547">Nucleotide-binding</keyword>
<dbReference type="Gene3D" id="3.40.1390.10">
    <property type="entry name" value="MurE/MurF, N-terminal domain"/>
    <property type="match status" value="1"/>
</dbReference>
<evidence type="ECO:0000256" key="2">
    <source>
        <dbReference type="ARBA" id="ARBA00022618"/>
    </source>
</evidence>
<dbReference type="PANTHER" id="PTHR23135">
    <property type="entry name" value="MUR LIGASE FAMILY MEMBER"/>
    <property type="match status" value="1"/>
</dbReference>
<dbReference type="Gene3D" id="3.90.190.20">
    <property type="entry name" value="Mur ligase, C-terminal domain"/>
    <property type="match status" value="1"/>
</dbReference>
<comment type="caution">
    <text evidence="7">Lacks conserved residue(s) required for the propagation of feature annotation.</text>
</comment>
<dbReference type="InterPro" id="IPR036615">
    <property type="entry name" value="Mur_ligase_C_dom_sf"/>
</dbReference>
<feature type="binding site" evidence="7">
    <location>
        <position position="496"/>
    </location>
    <ligand>
        <name>meso-2,6-diaminopimelate</name>
        <dbReference type="ChEBI" id="CHEBI:57791"/>
    </ligand>
</feature>
<dbReference type="InterPro" id="IPR035911">
    <property type="entry name" value="MurE/MurF_N"/>
</dbReference>
<dbReference type="Pfam" id="PF01225">
    <property type="entry name" value="Mur_ligase"/>
    <property type="match status" value="1"/>
</dbReference>
<dbReference type="Proteomes" id="UP000436181">
    <property type="component" value="Unassembled WGS sequence"/>
</dbReference>
<keyword evidence="7" id="KW-0963">Cytoplasm</keyword>
<feature type="binding site" evidence="7">
    <location>
        <position position="188"/>
    </location>
    <ligand>
        <name>UDP-N-acetyl-alpha-D-muramoyl-L-alanyl-D-glutamate</name>
        <dbReference type="ChEBI" id="CHEBI:83900"/>
    </ligand>
</feature>
<accession>A0ABQ6VD31</accession>
<feature type="domain" description="Mur ligase C-terminal" evidence="10">
    <location>
        <begin position="358"/>
        <end position="494"/>
    </location>
</feature>
<keyword evidence="13" id="KW-1185">Reference proteome</keyword>
<feature type="binding site" evidence="7">
    <location>
        <begin position="161"/>
        <end position="162"/>
    </location>
    <ligand>
        <name>UDP-N-acetyl-alpha-D-muramoyl-L-alanyl-D-glutamate</name>
        <dbReference type="ChEBI" id="CHEBI:83900"/>
    </ligand>
</feature>
<evidence type="ECO:0000256" key="8">
    <source>
        <dbReference type="RuleBase" id="RU004135"/>
    </source>
</evidence>
<evidence type="ECO:0000256" key="5">
    <source>
        <dbReference type="ARBA" id="ARBA00023306"/>
    </source>
</evidence>
<keyword evidence="6 7" id="KW-0961">Cell wall biogenesis/degradation</keyword>
<evidence type="ECO:0000259" key="11">
    <source>
        <dbReference type="Pfam" id="PF08245"/>
    </source>
</evidence>
<evidence type="ECO:0000256" key="6">
    <source>
        <dbReference type="ARBA" id="ARBA00023316"/>
    </source>
</evidence>
<dbReference type="PANTHER" id="PTHR23135:SF4">
    <property type="entry name" value="UDP-N-ACETYLMURAMOYL-L-ALANYL-D-GLUTAMATE--2,6-DIAMINOPIMELATE LIGASE MURE HOMOLOG, CHLOROPLASTIC"/>
    <property type="match status" value="1"/>
</dbReference>
<dbReference type="InterPro" id="IPR013221">
    <property type="entry name" value="Mur_ligase_cen"/>
</dbReference>
<feature type="binding site" evidence="7">
    <location>
        <begin position="120"/>
        <end position="126"/>
    </location>
    <ligand>
        <name>ATP</name>
        <dbReference type="ChEBI" id="CHEBI:30616"/>
    </ligand>
</feature>
<evidence type="ECO:0000256" key="4">
    <source>
        <dbReference type="ARBA" id="ARBA00022984"/>
    </source>
</evidence>
<sequence>MAIPQGTPTSLADIASLTGGHVAPEHADVTVTSAAIGSSDVQPGGLFFAVPGTRVHGATYAASSSAAAVVTDAAGQSILDEQAPDLPRVIVEDVRSCMGDVAAEIYDHPSRELTIIGITGTSGKTTTSYLIERALMTEFHVGLIGTTGTRINGNPVPTKLTTPEAPTMQALLARMRDEGVTHVVMEVSSHALELGRVKGIGFDVAAFTNLSQDHLDFHPTMDAYFRAKTLLFTRVQDGTTPRAVICVDDSWGEQMAGVAAQAGCDVTLISTAAEGEAARSAADFYSGGDSWSLRSVSVALTGRQDVSVDVGGEVLDYSISLAGNFNVANSVLAIACATAAGLAPATAAQALKTVQVPGRMQAVDAGQDFLAMVDYAHKPGAVAAVVNTLADYLPQSHGRIGVVLGAGGNRDHDKRPKMGYEAARIAHAVFVTDDNPRDEDPAMIRAAVEEGARDAVAASGREVTVRNIADRREAIREAVAWAQPGDAVVIAGKGHETGQEIAGVVYEFNDVAELTAALEQRQDIKGHNAK</sequence>
<dbReference type="InterPro" id="IPR000713">
    <property type="entry name" value="Mur_ligase_N"/>
</dbReference>
<keyword evidence="3 7" id="KW-0133">Cell shape</keyword>
<comment type="cofactor">
    <cofactor evidence="7">
        <name>Mg(2+)</name>
        <dbReference type="ChEBI" id="CHEBI:18420"/>
    </cofactor>
</comment>
<comment type="PTM">
    <text evidence="7">Carboxylation is probably crucial for Mg(2+) binding and, consequently, for the gamma-phosphate positioning of ATP.</text>
</comment>
<feature type="binding site" evidence="7">
    <location>
        <position position="492"/>
    </location>
    <ligand>
        <name>meso-2,6-diaminopimelate</name>
        <dbReference type="ChEBI" id="CHEBI:57791"/>
    </ligand>
</feature>
<organism evidence="12 13">
    <name type="scientific">Corynebacterium zhongnanshanii</name>
    <dbReference type="NCBI Taxonomy" id="2768834"/>
    <lineage>
        <taxon>Bacteria</taxon>
        <taxon>Bacillati</taxon>
        <taxon>Actinomycetota</taxon>
        <taxon>Actinomycetes</taxon>
        <taxon>Mycobacteriales</taxon>
        <taxon>Corynebacteriaceae</taxon>
        <taxon>Corynebacterium</taxon>
    </lineage>
</organism>
<dbReference type="NCBIfam" id="TIGR01085">
    <property type="entry name" value="murE"/>
    <property type="match status" value="1"/>
</dbReference>
<keyword evidence="7" id="KW-0460">Magnesium</keyword>
<feature type="binding site" evidence="7">
    <location>
        <position position="196"/>
    </location>
    <ligand>
        <name>UDP-N-acetyl-alpha-D-muramoyl-L-alanyl-D-glutamate</name>
        <dbReference type="ChEBI" id="CHEBI:83900"/>
    </ligand>
</feature>
<dbReference type="EC" id="6.3.2.13" evidence="7"/>
<feature type="domain" description="Mur ligase central" evidence="11">
    <location>
        <begin position="118"/>
        <end position="337"/>
    </location>
</feature>
<feature type="binding site" evidence="7">
    <location>
        <position position="410"/>
    </location>
    <ligand>
        <name>meso-2,6-diaminopimelate</name>
        <dbReference type="ChEBI" id="CHEBI:57791"/>
    </ligand>
</feature>
<evidence type="ECO:0000256" key="1">
    <source>
        <dbReference type="ARBA" id="ARBA00005898"/>
    </source>
</evidence>
<dbReference type="RefSeq" id="WP_151843078.1">
    <property type="nucleotide sequence ID" value="NZ_CP061033.1"/>
</dbReference>
<dbReference type="SUPFAM" id="SSF53623">
    <property type="entry name" value="MurD-like peptide ligases, catalytic domain"/>
    <property type="match status" value="1"/>
</dbReference>
<evidence type="ECO:0000256" key="3">
    <source>
        <dbReference type="ARBA" id="ARBA00022960"/>
    </source>
</evidence>
<protein>
    <recommendedName>
        <fullName evidence="7">UDP-N-acetylmuramoyl-L-alanyl-D-glutamate--2,6-diaminopimelate ligase</fullName>
        <ecNumber evidence="7">6.3.2.13</ecNumber>
    </recommendedName>
    <alternativeName>
        <fullName evidence="7">Meso-A2pm-adding enzyme</fullName>
    </alternativeName>
    <alternativeName>
        <fullName evidence="7">Meso-diaminopimelate-adding enzyme</fullName>
    </alternativeName>
    <alternativeName>
        <fullName evidence="7">UDP-MurNAc-L-Ala-D-Glu:meso-diaminopimelate ligase</fullName>
    </alternativeName>
    <alternativeName>
        <fullName evidence="7">UDP-MurNAc-tripeptide synthetase</fullName>
    </alternativeName>
    <alternativeName>
        <fullName evidence="7">UDP-N-acetylmuramyl-tripeptide synthetase</fullName>
    </alternativeName>
</protein>